<dbReference type="SUPFAM" id="SSF103196">
    <property type="entry name" value="Roadblock/LC7 domain"/>
    <property type="match status" value="1"/>
</dbReference>
<comment type="caution">
    <text evidence="3">The sequence shown here is derived from an EMBL/GenBank/DDBJ whole genome shotgun (WGS) entry which is preliminary data.</text>
</comment>
<dbReference type="Gene3D" id="3.30.450.30">
    <property type="entry name" value="Dynein light chain 2a, cytoplasmic"/>
    <property type="match status" value="1"/>
</dbReference>
<sequence length="173" mass="18246">MDAEGAMQGELHRLRRHRPEVSGAVLAGVDGLLVASDLPGFEPDHVAALAAASAGLGQRFTTTLGHGPLREYVVRGTGGCVVTYPAGRQALLSLVTVVDAELTLLHDEARAVARRLGEFVDSLWPQPPLVESPPRADPQAPLAARTPMSTLPGTYRSNNGNNGNYGGRPPRRG</sequence>
<evidence type="ECO:0000256" key="1">
    <source>
        <dbReference type="SAM" id="MobiDB-lite"/>
    </source>
</evidence>
<dbReference type="InterPro" id="IPR004942">
    <property type="entry name" value="Roadblock/LAMTOR2_dom"/>
</dbReference>
<evidence type="ECO:0000313" key="3">
    <source>
        <dbReference type="EMBL" id="MFC4108416.1"/>
    </source>
</evidence>
<name>A0ABV8KS18_9ACTN</name>
<proteinExistence type="predicted"/>
<reference evidence="4" key="1">
    <citation type="journal article" date="2019" name="Int. J. Syst. Evol. Microbiol.">
        <title>The Global Catalogue of Microorganisms (GCM) 10K type strain sequencing project: providing services to taxonomists for standard genome sequencing and annotation.</title>
        <authorList>
            <consortium name="The Broad Institute Genomics Platform"/>
            <consortium name="The Broad Institute Genome Sequencing Center for Infectious Disease"/>
            <person name="Wu L."/>
            <person name="Ma J."/>
        </authorList>
    </citation>
    <scope>NUCLEOTIDE SEQUENCE [LARGE SCALE GENOMIC DNA]</scope>
    <source>
        <strain evidence="4">2902at01</strain>
    </source>
</reference>
<feature type="domain" description="Roadblock/LAMTOR2" evidence="2">
    <location>
        <begin position="8"/>
        <end position="96"/>
    </location>
</feature>
<evidence type="ECO:0000313" key="4">
    <source>
        <dbReference type="Proteomes" id="UP001595868"/>
    </source>
</evidence>
<accession>A0ABV8KS18</accession>
<gene>
    <name evidence="3" type="ORF">ACFOX0_21090</name>
</gene>
<dbReference type="Pfam" id="PF03259">
    <property type="entry name" value="Robl_LC7"/>
    <property type="match status" value="1"/>
</dbReference>
<feature type="region of interest" description="Disordered" evidence="1">
    <location>
        <begin position="129"/>
        <end position="173"/>
    </location>
</feature>
<keyword evidence="4" id="KW-1185">Reference proteome</keyword>
<organism evidence="3 4">
    <name type="scientific">Micromonospora zhanjiangensis</name>
    <dbReference type="NCBI Taxonomy" id="1522057"/>
    <lineage>
        <taxon>Bacteria</taxon>
        <taxon>Bacillati</taxon>
        <taxon>Actinomycetota</taxon>
        <taxon>Actinomycetes</taxon>
        <taxon>Micromonosporales</taxon>
        <taxon>Micromonosporaceae</taxon>
        <taxon>Micromonospora</taxon>
    </lineage>
</organism>
<evidence type="ECO:0000259" key="2">
    <source>
        <dbReference type="SMART" id="SM00960"/>
    </source>
</evidence>
<dbReference type="Proteomes" id="UP001595868">
    <property type="component" value="Unassembled WGS sequence"/>
</dbReference>
<dbReference type="RefSeq" id="WP_377548629.1">
    <property type="nucleotide sequence ID" value="NZ_JBHSBN010000015.1"/>
</dbReference>
<protein>
    <submittedName>
        <fullName evidence="3">Roadblock/LC7 domain-containing protein</fullName>
    </submittedName>
</protein>
<dbReference type="EMBL" id="JBHSBN010000015">
    <property type="protein sequence ID" value="MFC4108416.1"/>
    <property type="molecule type" value="Genomic_DNA"/>
</dbReference>
<dbReference type="SMART" id="SM00960">
    <property type="entry name" value="Robl_LC7"/>
    <property type="match status" value="1"/>
</dbReference>